<evidence type="ECO:0000256" key="1">
    <source>
        <dbReference type="ARBA" id="ARBA00004141"/>
    </source>
</evidence>
<feature type="transmembrane region" description="Helical" evidence="12">
    <location>
        <begin position="182"/>
        <end position="200"/>
    </location>
</feature>
<evidence type="ECO:0000256" key="2">
    <source>
        <dbReference type="ARBA" id="ARBA00007263"/>
    </source>
</evidence>
<keyword evidence="5 12" id="KW-0812">Transmembrane</keyword>
<comment type="catalytic activity">
    <reaction evidence="11">
        <text>a very-long-chain acyl-CoA + malonyl-CoA + H(+) = a very-long-chain 3-oxoacyl-CoA + CO2 + CoA</text>
        <dbReference type="Rhea" id="RHEA:32727"/>
        <dbReference type="ChEBI" id="CHEBI:15378"/>
        <dbReference type="ChEBI" id="CHEBI:16526"/>
        <dbReference type="ChEBI" id="CHEBI:57287"/>
        <dbReference type="ChEBI" id="CHEBI:57384"/>
        <dbReference type="ChEBI" id="CHEBI:90725"/>
        <dbReference type="ChEBI" id="CHEBI:90736"/>
        <dbReference type="EC" id="2.3.1.199"/>
    </reaction>
</comment>
<evidence type="ECO:0000256" key="12">
    <source>
        <dbReference type="RuleBase" id="RU361115"/>
    </source>
</evidence>
<dbReference type="Proteomes" id="UP001157974">
    <property type="component" value="Unassembled WGS sequence"/>
</dbReference>
<comment type="catalytic activity">
    <reaction evidence="12">
        <text>an acyl-CoA + malonyl-CoA + H(+) = a 3-oxoacyl-CoA + CO2 + CoA</text>
        <dbReference type="Rhea" id="RHEA:50252"/>
        <dbReference type="ChEBI" id="CHEBI:15378"/>
        <dbReference type="ChEBI" id="CHEBI:16526"/>
        <dbReference type="ChEBI" id="CHEBI:57287"/>
        <dbReference type="ChEBI" id="CHEBI:57384"/>
        <dbReference type="ChEBI" id="CHEBI:58342"/>
        <dbReference type="ChEBI" id="CHEBI:90726"/>
    </reaction>
    <physiologicalReaction direction="left-to-right" evidence="12">
        <dbReference type="Rhea" id="RHEA:50253"/>
    </physiologicalReaction>
</comment>
<keyword evidence="10 12" id="KW-0275">Fatty acid biosynthesis</keyword>
<dbReference type="EC" id="2.3.1.-" evidence="12"/>
<organism evidence="13 14">
    <name type="scientific">Rhodosorus marinus</name>
    <dbReference type="NCBI Taxonomy" id="101924"/>
    <lineage>
        <taxon>Eukaryota</taxon>
        <taxon>Rhodophyta</taxon>
        <taxon>Stylonematophyceae</taxon>
        <taxon>Stylonematales</taxon>
        <taxon>Stylonemataceae</taxon>
        <taxon>Rhodosorus</taxon>
    </lineage>
</organism>
<evidence type="ECO:0000256" key="4">
    <source>
        <dbReference type="ARBA" id="ARBA00022679"/>
    </source>
</evidence>
<keyword evidence="4 12" id="KW-0808">Transferase</keyword>
<keyword evidence="7 12" id="KW-1133">Transmembrane helix</keyword>
<feature type="transmembrane region" description="Helical" evidence="12">
    <location>
        <begin position="80"/>
        <end position="103"/>
    </location>
</feature>
<evidence type="ECO:0000256" key="5">
    <source>
        <dbReference type="ARBA" id="ARBA00022692"/>
    </source>
</evidence>
<evidence type="ECO:0000256" key="10">
    <source>
        <dbReference type="ARBA" id="ARBA00023160"/>
    </source>
</evidence>
<evidence type="ECO:0000313" key="14">
    <source>
        <dbReference type="Proteomes" id="UP001157974"/>
    </source>
</evidence>
<keyword evidence="3 12" id="KW-0444">Lipid biosynthesis</keyword>
<evidence type="ECO:0000256" key="8">
    <source>
        <dbReference type="ARBA" id="ARBA00023098"/>
    </source>
</evidence>
<protein>
    <recommendedName>
        <fullName evidence="12">Elongation of fatty acids protein</fullName>
        <ecNumber evidence="12">2.3.1.-</ecNumber>
    </recommendedName>
</protein>
<comment type="subcellular location">
    <subcellularLocation>
        <location evidence="1">Membrane</location>
        <topology evidence="1">Multi-pass membrane protein</topology>
    </subcellularLocation>
</comment>
<dbReference type="EMBL" id="JAMWBK010000003">
    <property type="protein sequence ID" value="KAJ8907199.1"/>
    <property type="molecule type" value="Genomic_DNA"/>
</dbReference>
<evidence type="ECO:0000313" key="13">
    <source>
        <dbReference type="EMBL" id="KAJ8907199.1"/>
    </source>
</evidence>
<evidence type="ECO:0000256" key="9">
    <source>
        <dbReference type="ARBA" id="ARBA00023136"/>
    </source>
</evidence>
<dbReference type="GO" id="GO:0005789">
    <property type="term" value="C:endoplasmic reticulum membrane"/>
    <property type="evidence" value="ECO:0007669"/>
    <property type="project" value="TreeGrafter"/>
</dbReference>
<dbReference type="GO" id="GO:0034626">
    <property type="term" value="P:fatty acid elongation, polyunsaturated fatty acid"/>
    <property type="evidence" value="ECO:0007669"/>
    <property type="project" value="TreeGrafter"/>
</dbReference>
<dbReference type="GO" id="GO:0034625">
    <property type="term" value="P:fatty acid elongation, monounsaturated fatty acid"/>
    <property type="evidence" value="ECO:0007669"/>
    <property type="project" value="TreeGrafter"/>
</dbReference>
<dbReference type="PANTHER" id="PTHR11157:SF134">
    <property type="entry name" value="ELONGATION OF FATTY ACIDS PROTEIN 1-RELATED"/>
    <property type="match status" value="1"/>
</dbReference>
<proteinExistence type="inferred from homology"/>
<feature type="transmembrane region" description="Helical" evidence="12">
    <location>
        <begin position="243"/>
        <end position="264"/>
    </location>
</feature>
<keyword evidence="8 12" id="KW-0443">Lipid metabolism</keyword>
<feature type="transmembrane region" description="Helical" evidence="12">
    <location>
        <begin position="212"/>
        <end position="231"/>
    </location>
</feature>
<name>A0AAV8UXH7_9RHOD</name>
<feature type="transmembrane region" description="Helical" evidence="12">
    <location>
        <begin position="40"/>
        <end position="59"/>
    </location>
</feature>
<dbReference type="GO" id="GO:0019367">
    <property type="term" value="P:fatty acid elongation, saturated fatty acid"/>
    <property type="evidence" value="ECO:0007669"/>
    <property type="project" value="TreeGrafter"/>
</dbReference>
<feature type="transmembrane region" description="Helical" evidence="12">
    <location>
        <begin position="123"/>
        <end position="139"/>
    </location>
</feature>
<evidence type="ECO:0000256" key="7">
    <source>
        <dbReference type="ARBA" id="ARBA00022989"/>
    </source>
</evidence>
<dbReference type="PANTHER" id="PTHR11157">
    <property type="entry name" value="FATTY ACID ACYL TRANSFERASE-RELATED"/>
    <property type="match status" value="1"/>
</dbReference>
<evidence type="ECO:0000256" key="6">
    <source>
        <dbReference type="ARBA" id="ARBA00022832"/>
    </source>
</evidence>
<keyword evidence="14" id="KW-1185">Reference proteome</keyword>
<evidence type="ECO:0000256" key="3">
    <source>
        <dbReference type="ARBA" id="ARBA00022516"/>
    </source>
</evidence>
<dbReference type="InterPro" id="IPR002076">
    <property type="entry name" value="ELO_fam"/>
</dbReference>
<reference evidence="13 14" key="1">
    <citation type="journal article" date="2023" name="Nat. Commun.">
        <title>Origin of minicircular mitochondrial genomes in red algae.</title>
        <authorList>
            <person name="Lee Y."/>
            <person name="Cho C.H."/>
            <person name="Lee Y.M."/>
            <person name="Park S.I."/>
            <person name="Yang J.H."/>
            <person name="West J.A."/>
            <person name="Bhattacharya D."/>
            <person name="Yoon H.S."/>
        </authorList>
    </citation>
    <scope>NUCLEOTIDE SEQUENCE [LARGE SCALE GENOMIC DNA]</scope>
    <source>
        <strain evidence="13 14">CCMP1338</strain>
        <tissue evidence="13">Whole cell</tissue>
    </source>
</reference>
<keyword evidence="9 12" id="KW-0472">Membrane</keyword>
<keyword evidence="6 12" id="KW-0276">Fatty acid metabolism</keyword>
<accession>A0AAV8UXH7</accession>
<comment type="similarity">
    <text evidence="2 12">Belongs to the ELO family.</text>
</comment>
<evidence type="ECO:0000256" key="11">
    <source>
        <dbReference type="ARBA" id="ARBA00047375"/>
    </source>
</evidence>
<dbReference type="GO" id="GO:0042761">
    <property type="term" value="P:very long-chain fatty acid biosynthetic process"/>
    <property type="evidence" value="ECO:0007669"/>
    <property type="project" value="TreeGrafter"/>
</dbReference>
<gene>
    <name evidence="13" type="ORF">NDN08_003680</name>
</gene>
<dbReference type="GO" id="GO:0009922">
    <property type="term" value="F:fatty acid elongase activity"/>
    <property type="evidence" value="ECO:0007669"/>
    <property type="project" value="UniProtKB-EC"/>
</dbReference>
<dbReference type="AlphaFoldDB" id="A0AAV8UXH7"/>
<dbReference type="Pfam" id="PF01151">
    <property type="entry name" value="ELO"/>
    <property type="match status" value="1"/>
</dbReference>
<sequence length="275" mass="32306">MWRSLRVKRLALDMKMESVLQDPSSFEWVRGKTPLSSPKWLLGAWMVYPVVVLSFKHFAGKRERGFSNSGKLTSFSAVHNLWLAIWSLIMFVGANVELYRYVASEGLKGVFCTLSSSRVPNRIYYWMYIFYISKFYELIDTVIIVARKRELTLLHVWHHSSVIFETWLWIDQGWTHASIGVWFNTLVHIFMYSYFCASILKIKVPWRKHITQLQIVQFISSFVLTIPHLVLQIQSGWKCSGRTALYASVFFNMTYLILFIRFYATNYRTSKSKTG</sequence>
<comment type="caution">
    <text evidence="13">The sequence shown here is derived from an EMBL/GenBank/DDBJ whole genome shotgun (WGS) entry which is preliminary data.</text>
</comment>
<dbReference type="GO" id="GO:0030148">
    <property type="term" value="P:sphingolipid biosynthetic process"/>
    <property type="evidence" value="ECO:0007669"/>
    <property type="project" value="TreeGrafter"/>
</dbReference>